<protein>
    <recommendedName>
        <fullName evidence="5">Mitochondrial cardiolipin hydrolase</fullName>
    </recommendedName>
</protein>
<keyword evidence="2" id="KW-0442">Lipid degradation</keyword>
<keyword evidence="1" id="KW-0378">Hydrolase</keyword>
<evidence type="ECO:0000256" key="3">
    <source>
        <dbReference type="ARBA" id="ARBA00023098"/>
    </source>
</evidence>
<dbReference type="InterPro" id="IPR051406">
    <property type="entry name" value="PLD_domain"/>
</dbReference>
<evidence type="ECO:0000256" key="6">
    <source>
        <dbReference type="SAM" id="MobiDB-lite"/>
    </source>
</evidence>
<sequence>MSLLGCLAGLFSSPPPYLSLNEAQALPLNEFVNRSVESAPHFVSNPAESQSLVQIYQRHLQGQADLRSVTAGLFQTAQNVATTDADRQRLQWVHMLMDSTMNQVANLSQGPQYQQQPPMGGGGNANDHSSQQPPRKSNNNNNNNSHKKQGQQSFAAVVGQGHSQGTTEFHPAPTMAPATSGIKMATYFFPSEPNFKILLNTLNSARNSLDVCVFSLTDDDLANALIAAKKRGVQVRLISDDDQCSTLGSDVQRLGNDHGIPTRVDNNPSHMHHKFAIVDNQTLISGSYNWTKAARKSNRENIMITDSPDAVNGFRQEFNRLWQEYS</sequence>
<dbReference type="InterPro" id="IPR001736">
    <property type="entry name" value="PLipase_D/transphosphatidylase"/>
</dbReference>
<accession>A0A4P9ZXV8</accession>
<reference evidence="9" key="1">
    <citation type="journal article" date="2018" name="Nat. Microbiol.">
        <title>Leveraging single-cell genomics to expand the fungal tree of life.</title>
        <authorList>
            <person name="Ahrendt S.R."/>
            <person name="Quandt C.A."/>
            <person name="Ciobanu D."/>
            <person name="Clum A."/>
            <person name="Salamov A."/>
            <person name="Andreopoulos B."/>
            <person name="Cheng J.F."/>
            <person name="Woyke T."/>
            <person name="Pelin A."/>
            <person name="Henrissat B."/>
            <person name="Reynolds N.K."/>
            <person name="Benny G.L."/>
            <person name="Smith M.E."/>
            <person name="James T.Y."/>
            <person name="Grigoriev I.V."/>
        </authorList>
    </citation>
    <scope>NUCLEOTIDE SEQUENCE [LARGE SCALE GENOMIC DNA]</scope>
    <source>
        <strain evidence="9">RSA 468</strain>
    </source>
</reference>
<dbReference type="SUPFAM" id="SSF56024">
    <property type="entry name" value="Phospholipase D/nuclease"/>
    <property type="match status" value="1"/>
</dbReference>
<dbReference type="EMBL" id="ML002358">
    <property type="protein sequence ID" value="RKP38524.1"/>
    <property type="molecule type" value="Genomic_DNA"/>
</dbReference>
<dbReference type="AlphaFoldDB" id="A0A4P9ZXV8"/>
<keyword evidence="9" id="KW-1185">Reference proteome</keyword>
<dbReference type="PROSITE" id="PS50035">
    <property type="entry name" value="PLD"/>
    <property type="match status" value="1"/>
</dbReference>
<dbReference type="CDD" id="cd09171">
    <property type="entry name" value="PLDc_vPLD6_like"/>
    <property type="match status" value="1"/>
</dbReference>
<dbReference type="Proteomes" id="UP000268162">
    <property type="component" value="Unassembled WGS sequence"/>
</dbReference>
<comment type="similarity">
    <text evidence="4">Belongs to the phospholipase D family. MitoPLD/Zucchini subfamily.</text>
</comment>
<dbReference type="GO" id="GO:0016891">
    <property type="term" value="F:RNA endonuclease activity producing 5'-phosphomonoesters, hydrolytic mechanism"/>
    <property type="evidence" value="ECO:0007669"/>
    <property type="project" value="TreeGrafter"/>
</dbReference>
<feature type="domain" description="PLD phosphodiesterase" evidence="7">
    <location>
        <begin position="267"/>
        <end position="294"/>
    </location>
</feature>
<keyword evidence="3" id="KW-0443">Lipid metabolism</keyword>
<name>A0A4P9ZXV8_9FUNG</name>
<evidence type="ECO:0000256" key="5">
    <source>
        <dbReference type="ARBA" id="ARBA00040549"/>
    </source>
</evidence>
<evidence type="ECO:0000259" key="7">
    <source>
        <dbReference type="PROSITE" id="PS50035"/>
    </source>
</evidence>
<evidence type="ECO:0000313" key="8">
    <source>
        <dbReference type="EMBL" id="RKP38524.1"/>
    </source>
</evidence>
<dbReference type="InterPro" id="IPR025202">
    <property type="entry name" value="PLD-like_dom"/>
</dbReference>
<dbReference type="PANTHER" id="PTHR43856:SF1">
    <property type="entry name" value="MITOCHONDRIAL CARDIOLIPIN HYDROLASE"/>
    <property type="match status" value="1"/>
</dbReference>
<dbReference type="GO" id="GO:0016042">
    <property type="term" value="P:lipid catabolic process"/>
    <property type="evidence" value="ECO:0007669"/>
    <property type="project" value="UniProtKB-KW"/>
</dbReference>
<dbReference type="PANTHER" id="PTHR43856">
    <property type="entry name" value="CARDIOLIPIN HYDROLASE"/>
    <property type="match status" value="1"/>
</dbReference>
<organism evidence="8 9">
    <name type="scientific">Dimargaris cristalligena</name>
    <dbReference type="NCBI Taxonomy" id="215637"/>
    <lineage>
        <taxon>Eukaryota</taxon>
        <taxon>Fungi</taxon>
        <taxon>Fungi incertae sedis</taxon>
        <taxon>Zoopagomycota</taxon>
        <taxon>Kickxellomycotina</taxon>
        <taxon>Dimargaritomycetes</taxon>
        <taxon>Dimargaritales</taxon>
        <taxon>Dimargaritaceae</taxon>
        <taxon>Dimargaris</taxon>
    </lineage>
</organism>
<feature type="compositionally biased region" description="Low complexity" evidence="6">
    <location>
        <begin position="109"/>
        <end position="118"/>
    </location>
</feature>
<gene>
    <name evidence="8" type="ORF">BJ085DRAFT_35709</name>
</gene>
<evidence type="ECO:0000256" key="2">
    <source>
        <dbReference type="ARBA" id="ARBA00022963"/>
    </source>
</evidence>
<dbReference type="Gene3D" id="3.30.870.10">
    <property type="entry name" value="Endonuclease Chain A"/>
    <property type="match status" value="1"/>
</dbReference>
<evidence type="ECO:0000313" key="9">
    <source>
        <dbReference type="Proteomes" id="UP000268162"/>
    </source>
</evidence>
<proteinExistence type="inferred from homology"/>
<evidence type="ECO:0000256" key="1">
    <source>
        <dbReference type="ARBA" id="ARBA00022801"/>
    </source>
</evidence>
<dbReference type="STRING" id="215637.A0A4P9ZXV8"/>
<evidence type="ECO:0000256" key="4">
    <source>
        <dbReference type="ARBA" id="ARBA00038012"/>
    </source>
</evidence>
<dbReference type="Pfam" id="PF13091">
    <property type="entry name" value="PLDc_2"/>
    <property type="match status" value="1"/>
</dbReference>
<feature type="compositionally biased region" description="Polar residues" evidence="6">
    <location>
        <begin position="126"/>
        <end position="137"/>
    </location>
</feature>
<feature type="region of interest" description="Disordered" evidence="6">
    <location>
        <begin position="108"/>
        <end position="152"/>
    </location>
</feature>